<dbReference type="InterPro" id="IPR003660">
    <property type="entry name" value="HAMP_dom"/>
</dbReference>
<comment type="catalytic activity">
    <reaction evidence="1">
        <text>ATP + protein L-histidine = ADP + protein N-phospho-L-histidine.</text>
        <dbReference type="EC" id="2.7.13.3"/>
    </reaction>
</comment>
<evidence type="ECO:0000256" key="9">
    <source>
        <dbReference type="ARBA" id="ARBA00023012"/>
    </source>
</evidence>
<dbReference type="InterPro" id="IPR036097">
    <property type="entry name" value="HisK_dim/P_sf"/>
</dbReference>
<dbReference type="SUPFAM" id="SSF47384">
    <property type="entry name" value="Homodimeric domain of signal transducing histidine kinase"/>
    <property type="match status" value="1"/>
</dbReference>
<keyword evidence="10 11" id="KW-0472">Membrane</keyword>
<keyword evidence="8 11" id="KW-1133">Transmembrane helix</keyword>
<dbReference type="PANTHER" id="PTHR45436:SF5">
    <property type="entry name" value="SENSOR HISTIDINE KINASE TRCS"/>
    <property type="match status" value="1"/>
</dbReference>
<dbReference type="GO" id="GO:0005524">
    <property type="term" value="F:ATP binding"/>
    <property type="evidence" value="ECO:0007669"/>
    <property type="project" value="UniProtKB-KW"/>
</dbReference>
<dbReference type="InterPro" id="IPR003594">
    <property type="entry name" value="HATPase_dom"/>
</dbReference>
<dbReference type="SMART" id="SM00387">
    <property type="entry name" value="HATPase_c"/>
    <property type="match status" value="1"/>
</dbReference>
<evidence type="ECO:0000256" key="6">
    <source>
        <dbReference type="ARBA" id="ARBA00022692"/>
    </source>
</evidence>
<accession>A0ABW1R528</accession>
<gene>
    <name evidence="14" type="ORF">ACFP3T_09915</name>
</gene>
<dbReference type="SUPFAM" id="SSF55874">
    <property type="entry name" value="ATPase domain of HSP90 chaperone/DNA topoisomerase II/histidine kinase"/>
    <property type="match status" value="1"/>
</dbReference>
<evidence type="ECO:0000256" key="8">
    <source>
        <dbReference type="ARBA" id="ARBA00022989"/>
    </source>
</evidence>
<evidence type="ECO:0000256" key="2">
    <source>
        <dbReference type="ARBA" id="ARBA00004370"/>
    </source>
</evidence>
<keyword evidence="4" id="KW-0597">Phosphoprotein</keyword>
<evidence type="ECO:0000256" key="3">
    <source>
        <dbReference type="ARBA" id="ARBA00012438"/>
    </source>
</evidence>
<dbReference type="Pfam" id="PF02518">
    <property type="entry name" value="HATPase_c"/>
    <property type="match status" value="1"/>
</dbReference>
<evidence type="ECO:0000256" key="11">
    <source>
        <dbReference type="SAM" id="Phobius"/>
    </source>
</evidence>
<evidence type="ECO:0000256" key="1">
    <source>
        <dbReference type="ARBA" id="ARBA00000085"/>
    </source>
</evidence>
<dbReference type="InterPro" id="IPR004358">
    <property type="entry name" value="Sig_transdc_His_kin-like_C"/>
</dbReference>
<dbReference type="CDD" id="cd00082">
    <property type="entry name" value="HisKA"/>
    <property type="match status" value="1"/>
</dbReference>
<evidence type="ECO:0000313" key="14">
    <source>
        <dbReference type="EMBL" id="MFC6164984.1"/>
    </source>
</evidence>
<name>A0ABW1R528_9LACO</name>
<keyword evidence="6 11" id="KW-0812">Transmembrane</keyword>
<dbReference type="Gene3D" id="3.30.565.10">
    <property type="entry name" value="Histidine kinase-like ATPase, C-terminal domain"/>
    <property type="match status" value="1"/>
</dbReference>
<dbReference type="RefSeq" id="WP_171001039.1">
    <property type="nucleotide sequence ID" value="NZ_BJDK01000009.1"/>
</dbReference>
<evidence type="ECO:0000256" key="5">
    <source>
        <dbReference type="ARBA" id="ARBA00022679"/>
    </source>
</evidence>
<evidence type="ECO:0000259" key="12">
    <source>
        <dbReference type="PROSITE" id="PS50109"/>
    </source>
</evidence>
<dbReference type="InterPro" id="IPR050428">
    <property type="entry name" value="TCS_sensor_his_kinase"/>
</dbReference>
<dbReference type="EMBL" id="JBHSSD010000041">
    <property type="protein sequence ID" value="MFC6164984.1"/>
    <property type="molecule type" value="Genomic_DNA"/>
</dbReference>
<dbReference type="EC" id="2.7.13.3" evidence="3"/>
<dbReference type="InterPro" id="IPR003661">
    <property type="entry name" value="HisK_dim/P_dom"/>
</dbReference>
<keyword evidence="5" id="KW-0808">Transferase</keyword>
<dbReference type="CDD" id="cd06225">
    <property type="entry name" value="HAMP"/>
    <property type="match status" value="1"/>
</dbReference>
<comment type="subcellular location">
    <subcellularLocation>
        <location evidence="2">Membrane</location>
    </subcellularLocation>
</comment>
<comment type="caution">
    <text evidence="14">The sequence shown here is derived from an EMBL/GenBank/DDBJ whole genome shotgun (WGS) entry which is preliminary data.</text>
</comment>
<evidence type="ECO:0000256" key="4">
    <source>
        <dbReference type="ARBA" id="ARBA00022553"/>
    </source>
</evidence>
<dbReference type="SMART" id="SM00388">
    <property type="entry name" value="HisKA"/>
    <property type="match status" value="1"/>
</dbReference>
<keyword evidence="15" id="KW-1185">Reference proteome</keyword>
<dbReference type="PRINTS" id="PR00344">
    <property type="entry name" value="BCTRLSENSOR"/>
</dbReference>
<feature type="transmembrane region" description="Helical" evidence="11">
    <location>
        <begin position="20"/>
        <end position="40"/>
    </location>
</feature>
<dbReference type="CDD" id="cd00075">
    <property type="entry name" value="HATPase"/>
    <property type="match status" value="1"/>
</dbReference>
<sequence>MFNLRGKSNVAQITRSFTWMMLLIVLITGTSISLVVGYRLTRNRVDEARALTKSLDRSIIDDEPDWNRWSINSPINTKNTFVKVQTNIPKRKAHTFYSKGTVKFLKADAYQMPILRSVWYLPKYGFLYRASMKSDHIYYETWTSFQDVSHIFKLILEVLVLVLILCSLLGYFIIAWLARRLNKPLASLTTAAKQINHSANISYHEALPVPDSPDEIHDLGTEINQLLKSLNEQVLRDHQFVSDASHELRTPLTAIRGHISLINRRGEQHPEIIPKSLKFIDEESARMQTLVESLLRLSRMDHVTIERQPLDVNQVVQQTVENYQAEISQPLQLDLTAGPLMAMINLDSLQQILVALLTNANKYSPADQPVTLTTSRVNGHPTLAIADLGTGIDDDHKAKVFERFYRVDQARSQEIPGTGLGLAIVSRLVTLNHAQIAISDHQPHGAVFTLTLATK</sequence>
<reference evidence="15" key="1">
    <citation type="journal article" date="2019" name="Int. J. Syst. Evol. Microbiol.">
        <title>The Global Catalogue of Microorganisms (GCM) 10K type strain sequencing project: providing services to taxonomists for standard genome sequencing and annotation.</title>
        <authorList>
            <consortium name="The Broad Institute Genomics Platform"/>
            <consortium name="The Broad Institute Genome Sequencing Center for Infectious Disease"/>
            <person name="Wu L."/>
            <person name="Ma J."/>
        </authorList>
    </citation>
    <scope>NUCLEOTIDE SEQUENCE [LARGE SCALE GENOMIC DNA]</scope>
    <source>
        <strain evidence="15">CCM 8932</strain>
    </source>
</reference>
<dbReference type="InterPro" id="IPR005467">
    <property type="entry name" value="His_kinase_dom"/>
</dbReference>
<organism evidence="14 15">
    <name type="scientific">Lactiplantibacillus dongliensis</name>
    <dbReference type="NCBI Taxonomy" id="2559919"/>
    <lineage>
        <taxon>Bacteria</taxon>
        <taxon>Bacillati</taxon>
        <taxon>Bacillota</taxon>
        <taxon>Bacilli</taxon>
        <taxon>Lactobacillales</taxon>
        <taxon>Lactobacillaceae</taxon>
        <taxon>Lactiplantibacillus</taxon>
    </lineage>
</organism>
<dbReference type="Gene3D" id="1.10.287.130">
    <property type="match status" value="1"/>
</dbReference>
<dbReference type="Pfam" id="PF00512">
    <property type="entry name" value="HisKA"/>
    <property type="match status" value="1"/>
</dbReference>
<dbReference type="Gene3D" id="6.10.340.10">
    <property type="match status" value="1"/>
</dbReference>
<dbReference type="InterPro" id="IPR036890">
    <property type="entry name" value="HATPase_C_sf"/>
</dbReference>
<keyword evidence="9" id="KW-0902">Two-component regulatory system</keyword>
<dbReference type="PANTHER" id="PTHR45436">
    <property type="entry name" value="SENSOR HISTIDINE KINASE YKOH"/>
    <property type="match status" value="1"/>
</dbReference>
<feature type="transmembrane region" description="Helical" evidence="11">
    <location>
        <begin position="154"/>
        <end position="178"/>
    </location>
</feature>
<dbReference type="PROSITE" id="PS50885">
    <property type="entry name" value="HAMP"/>
    <property type="match status" value="1"/>
</dbReference>
<proteinExistence type="predicted"/>
<dbReference type="Proteomes" id="UP001596253">
    <property type="component" value="Unassembled WGS sequence"/>
</dbReference>
<feature type="domain" description="HAMP" evidence="13">
    <location>
        <begin position="179"/>
        <end position="235"/>
    </location>
</feature>
<dbReference type="PROSITE" id="PS50109">
    <property type="entry name" value="HIS_KIN"/>
    <property type="match status" value="1"/>
</dbReference>
<dbReference type="SMART" id="SM00304">
    <property type="entry name" value="HAMP"/>
    <property type="match status" value="1"/>
</dbReference>
<evidence type="ECO:0000313" key="15">
    <source>
        <dbReference type="Proteomes" id="UP001596253"/>
    </source>
</evidence>
<evidence type="ECO:0000256" key="7">
    <source>
        <dbReference type="ARBA" id="ARBA00022777"/>
    </source>
</evidence>
<dbReference type="Pfam" id="PF00672">
    <property type="entry name" value="HAMP"/>
    <property type="match status" value="1"/>
</dbReference>
<keyword evidence="7" id="KW-0418">Kinase</keyword>
<evidence type="ECO:0000259" key="13">
    <source>
        <dbReference type="PROSITE" id="PS50885"/>
    </source>
</evidence>
<protein>
    <recommendedName>
        <fullName evidence="3">histidine kinase</fullName>
        <ecNumber evidence="3">2.7.13.3</ecNumber>
    </recommendedName>
</protein>
<evidence type="ECO:0000256" key="10">
    <source>
        <dbReference type="ARBA" id="ARBA00023136"/>
    </source>
</evidence>
<keyword evidence="14" id="KW-0067">ATP-binding</keyword>
<feature type="domain" description="Histidine kinase" evidence="12">
    <location>
        <begin position="243"/>
        <end position="455"/>
    </location>
</feature>
<keyword evidence="14" id="KW-0547">Nucleotide-binding</keyword>